<name>A0A0V0Z8C6_TRISP</name>
<keyword evidence="3" id="KW-1185">Reference proteome</keyword>
<dbReference type="EMBL" id="JYDH01002613">
    <property type="protein sequence ID" value="KRY08719.1"/>
    <property type="molecule type" value="Genomic_DNA"/>
</dbReference>
<reference evidence="2 3" key="1">
    <citation type="submission" date="2015-01" db="EMBL/GenBank/DDBJ databases">
        <title>Evolution of Trichinella species and genotypes.</title>
        <authorList>
            <person name="Korhonen P.K."/>
            <person name="Edoardo P."/>
            <person name="Giuseppe L.R."/>
            <person name="Gasser R.B."/>
        </authorList>
    </citation>
    <scope>NUCLEOTIDE SEQUENCE [LARGE SCALE GENOMIC DNA]</scope>
    <source>
        <strain evidence="2">ISS3</strain>
    </source>
</reference>
<accession>A0A0V0Z8C6</accession>
<evidence type="ECO:0000313" key="2">
    <source>
        <dbReference type="EMBL" id="KRY08719.1"/>
    </source>
</evidence>
<organism evidence="2 3">
    <name type="scientific">Trichinella spiralis</name>
    <name type="common">Trichina worm</name>
    <dbReference type="NCBI Taxonomy" id="6334"/>
    <lineage>
        <taxon>Eukaryota</taxon>
        <taxon>Metazoa</taxon>
        <taxon>Ecdysozoa</taxon>
        <taxon>Nematoda</taxon>
        <taxon>Enoplea</taxon>
        <taxon>Dorylaimia</taxon>
        <taxon>Trichinellida</taxon>
        <taxon>Trichinellidae</taxon>
        <taxon>Trichinella</taxon>
    </lineage>
</organism>
<proteinExistence type="predicted"/>
<sequence>MRILRRTMSPANTKKDFRMAKGGSTRAWYLPNMKNTNSSSKA</sequence>
<dbReference type="Proteomes" id="UP000054776">
    <property type="component" value="Unassembled WGS sequence"/>
</dbReference>
<gene>
    <name evidence="2" type="ORF">T01_5122</name>
</gene>
<feature type="region of interest" description="Disordered" evidence="1">
    <location>
        <begin position="1"/>
        <end position="23"/>
    </location>
</feature>
<dbReference type="AlphaFoldDB" id="A0A0V0Z8C6"/>
<protein>
    <submittedName>
        <fullName evidence="2">Uncharacterized protein</fullName>
    </submittedName>
</protein>
<dbReference type="InParanoid" id="A0A0V0Z8C6"/>
<evidence type="ECO:0000313" key="3">
    <source>
        <dbReference type="Proteomes" id="UP000054776"/>
    </source>
</evidence>
<comment type="caution">
    <text evidence="2">The sequence shown here is derived from an EMBL/GenBank/DDBJ whole genome shotgun (WGS) entry which is preliminary data.</text>
</comment>
<evidence type="ECO:0000256" key="1">
    <source>
        <dbReference type="SAM" id="MobiDB-lite"/>
    </source>
</evidence>